<gene>
    <name evidence="2" type="ORF">SAMN05444359_11915</name>
</gene>
<dbReference type="PROSITE" id="PS51257">
    <property type="entry name" value="PROKAR_LIPOPROTEIN"/>
    <property type="match status" value="1"/>
</dbReference>
<dbReference type="InParanoid" id="A0A1H9JZM2"/>
<evidence type="ECO:0000256" key="1">
    <source>
        <dbReference type="SAM" id="SignalP"/>
    </source>
</evidence>
<dbReference type="Proteomes" id="UP000199021">
    <property type="component" value="Unassembled WGS sequence"/>
</dbReference>
<keyword evidence="1" id="KW-0732">Signal</keyword>
<dbReference type="OrthoDB" id="9879077at2"/>
<accession>A0A1H9JZM2</accession>
<dbReference type="STRING" id="478744.SAMN05444359_11915"/>
<evidence type="ECO:0000313" key="2">
    <source>
        <dbReference type="EMBL" id="SEQ92228.1"/>
    </source>
</evidence>
<organism evidence="2 3">
    <name type="scientific">Neolewinella agarilytica</name>
    <dbReference type="NCBI Taxonomy" id="478744"/>
    <lineage>
        <taxon>Bacteria</taxon>
        <taxon>Pseudomonadati</taxon>
        <taxon>Bacteroidota</taxon>
        <taxon>Saprospiria</taxon>
        <taxon>Saprospirales</taxon>
        <taxon>Lewinellaceae</taxon>
        <taxon>Neolewinella</taxon>
    </lineage>
</organism>
<dbReference type="EMBL" id="FOFB01000019">
    <property type="protein sequence ID" value="SEQ92228.1"/>
    <property type="molecule type" value="Genomic_DNA"/>
</dbReference>
<proteinExistence type="predicted"/>
<protein>
    <recommendedName>
        <fullName evidence="4">Lipoprotein</fullName>
    </recommendedName>
</protein>
<evidence type="ECO:0000313" key="3">
    <source>
        <dbReference type="Proteomes" id="UP000199021"/>
    </source>
</evidence>
<evidence type="ECO:0008006" key="4">
    <source>
        <dbReference type="Google" id="ProtNLM"/>
    </source>
</evidence>
<dbReference type="AlphaFoldDB" id="A0A1H9JZM2"/>
<reference evidence="3" key="1">
    <citation type="submission" date="2016-10" db="EMBL/GenBank/DDBJ databases">
        <authorList>
            <person name="Varghese N."/>
            <person name="Submissions S."/>
        </authorList>
    </citation>
    <scope>NUCLEOTIDE SEQUENCE [LARGE SCALE GENOMIC DNA]</scope>
    <source>
        <strain evidence="3">DSM 24740</strain>
    </source>
</reference>
<feature type="chain" id="PRO_5011669246" description="Lipoprotein" evidence="1">
    <location>
        <begin position="21"/>
        <end position="153"/>
    </location>
</feature>
<sequence>MRYLPLLVFCWLFACRPAPQASAPAPPPAGKVLTIIMKVFPERDTLEVVDIIQGPGRLRTDYPTTLNEVPEDHLLFTFTDEEGNALRQTSLPYPGPAQYEVPSESGTIETVTVSEADRVIDLRTQLNRRLRWLEVAGINPAGKVIRQQIDLQR</sequence>
<feature type="signal peptide" evidence="1">
    <location>
        <begin position="1"/>
        <end position="20"/>
    </location>
</feature>
<name>A0A1H9JZM2_9BACT</name>
<keyword evidence="3" id="KW-1185">Reference proteome</keyword>
<dbReference type="RefSeq" id="WP_139211916.1">
    <property type="nucleotide sequence ID" value="NZ_FOFB01000019.1"/>
</dbReference>